<keyword evidence="8" id="KW-0479">Metal-binding</keyword>
<dbReference type="GO" id="GO:0000139">
    <property type="term" value="C:Golgi membrane"/>
    <property type="evidence" value="ECO:0007669"/>
    <property type="project" value="UniProtKB-SubCell"/>
</dbReference>
<keyword evidence="11" id="KW-1133">Transmembrane helix</keyword>
<evidence type="ECO:0000256" key="9">
    <source>
        <dbReference type="ARBA" id="ARBA00022734"/>
    </source>
</evidence>
<evidence type="ECO:0000256" key="8">
    <source>
        <dbReference type="ARBA" id="ARBA00022723"/>
    </source>
</evidence>
<dbReference type="Pfam" id="PF00535">
    <property type="entry name" value="Glycos_transf_2"/>
    <property type="match status" value="1"/>
</dbReference>
<comment type="pathway">
    <text evidence="3">Protein modification; protein glycosylation.</text>
</comment>
<evidence type="ECO:0000256" key="1">
    <source>
        <dbReference type="ARBA" id="ARBA00001936"/>
    </source>
</evidence>
<dbReference type="InterPro" id="IPR029044">
    <property type="entry name" value="Nucleotide-diphossugar_trans"/>
</dbReference>
<accession>A0A8R1YBF4</accession>
<evidence type="ECO:0000256" key="14">
    <source>
        <dbReference type="ARBA" id="ARBA00023157"/>
    </source>
</evidence>
<keyword evidence="20" id="KW-1185">Reference proteome</keyword>
<keyword evidence="9" id="KW-0430">Lectin</keyword>
<keyword evidence="6" id="KW-0808">Transferase</keyword>
<dbReference type="Gene3D" id="3.90.550.10">
    <property type="entry name" value="Spore Coat Polysaccharide Biosynthesis Protein SpsA, Chain A"/>
    <property type="match status" value="1"/>
</dbReference>
<dbReference type="SUPFAM" id="SSF50370">
    <property type="entry name" value="Ricin B-like lectins"/>
    <property type="match status" value="1"/>
</dbReference>
<gene>
    <name evidence="19" type="primary">WBGene00103740</name>
</gene>
<comment type="subcellular location">
    <subcellularLocation>
        <location evidence="2">Golgi apparatus membrane</location>
        <topology evidence="2">Single-pass type II membrane protein</topology>
    </subcellularLocation>
</comment>
<keyword evidence="16" id="KW-0464">Manganese</keyword>
<dbReference type="SMART" id="SM00458">
    <property type="entry name" value="RICIN"/>
    <property type="match status" value="1"/>
</dbReference>
<keyword evidence="10" id="KW-0735">Signal-anchor</keyword>
<dbReference type="FunFam" id="3.90.550.10:FF:000053">
    <property type="entry name" value="Polypeptide N-acetylgalactosaminyltransferase"/>
    <property type="match status" value="1"/>
</dbReference>
<comment type="cofactor">
    <cofactor evidence="1">
        <name>Mn(2+)</name>
        <dbReference type="ChEBI" id="CHEBI:29035"/>
    </cofactor>
</comment>
<keyword evidence="12" id="KW-0333">Golgi apparatus</keyword>
<evidence type="ECO:0000313" key="20">
    <source>
        <dbReference type="Proteomes" id="UP000005239"/>
    </source>
</evidence>
<dbReference type="GO" id="GO:0006493">
    <property type="term" value="P:protein O-linked glycosylation"/>
    <property type="evidence" value="ECO:0000318"/>
    <property type="project" value="GO_Central"/>
</dbReference>
<reference evidence="19" key="2">
    <citation type="submission" date="2022-06" db="UniProtKB">
        <authorList>
            <consortium name="EnsemblMetazoa"/>
        </authorList>
    </citation>
    <scope>IDENTIFICATION</scope>
    <source>
        <strain evidence="19">PS312</strain>
    </source>
</reference>
<evidence type="ECO:0000256" key="6">
    <source>
        <dbReference type="ARBA" id="ARBA00022679"/>
    </source>
</evidence>
<evidence type="ECO:0000256" key="17">
    <source>
        <dbReference type="ARBA" id="ARBA00044237"/>
    </source>
</evidence>
<evidence type="ECO:0000256" key="4">
    <source>
        <dbReference type="ARBA" id="ARBA00005680"/>
    </source>
</evidence>
<evidence type="ECO:0000256" key="16">
    <source>
        <dbReference type="ARBA" id="ARBA00023211"/>
    </source>
</evidence>
<dbReference type="InterPro" id="IPR045885">
    <property type="entry name" value="GalNAc-T"/>
</dbReference>
<keyword evidence="14" id="KW-1015">Disulfide bond</keyword>
<evidence type="ECO:0000256" key="13">
    <source>
        <dbReference type="ARBA" id="ARBA00023136"/>
    </source>
</evidence>
<dbReference type="EnsemblMetazoa" id="PPA14186.1">
    <property type="protein sequence ID" value="PPA14186.1"/>
    <property type="gene ID" value="WBGene00103740"/>
</dbReference>
<accession>A0A2A6CSY5</accession>
<dbReference type="InterPro" id="IPR000772">
    <property type="entry name" value="Ricin_B_lectin"/>
</dbReference>
<dbReference type="GO" id="GO:0005794">
    <property type="term" value="C:Golgi apparatus"/>
    <property type="evidence" value="ECO:0000318"/>
    <property type="project" value="GO_Central"/>
</dbReference>
<keyword evidence="5" id="KW-0328">Glycosyltransferase</keyword>
<dbReference type="Gene3D" id="2.80.10.50">
    <property type="match status" value="1"/>
</dbReference>
<dbReference type="PROSITE" id="PS50231">
    <property type="entry name" value="RICIN_B_LECTIN"/>
    <property type="match status" value="1"/>
</dbReference>
<evidence type="ECO:0000313" key="19">
    <source>
        <dbReference type="EnsemblMetazoa" id="PPA14186.1"/>
    </source>
</evidence>
<dbReference type="PANTHER" id="PTHR11675:SF68">
    <property type="entry name" value="N-ACETYLGALACTOSAMINYLTRANSFERASE 7"/>
    <property type="match status" value="1"/>
</dbReference>
<keyword evidence="7" id="KW-0812">Transmembrane</keyword>
<dbReference type="GO" id="GO:0030246">
    <property type="term" value="F:carbohydrate binding"/>
    <property type="evidence" value="ECO:0007669"/>
    <property type="project" value="UniProtKB-KW"/>
</dbReference>
<evidence type="ECO:0000256" key="11">
    <source>
        <dbReference type="ARBA" id="ARBA00022989"/>
    </source>
</evidence>
<keyword evidence="15" id="KW-0325">Glycoprotein</keyword>
<dbReference type="GO" id="GO:0004653">
    <property type="term" value="F:polypeptide N-acetylgalactosaminyltransferase activity"/>
    <property type="evidence" value="ECO:0000318"/>
    <property type="project" value="GO_Central"/>
</dbReference>
<keyword evidence="13" id="KW-0472">Membrane</keyword>
<evidence type="ECO:0000256" key="15">
    <source>
        <dbReference type="ARBA" id="ARBA00023180"/>
    </source>
</evidence>
<dbReference type="Proteomes" id="UP000005239">
    <property type="component" value="Unassembled WGS sequence"/>
</dbReference>
<proteinExistence type="inferred from homology"/>
<comment type="similarity">
    <text evidence="4">Belongs to the glycosyltransferase 2 family. GalNAc-T subfamily.</text>
</comment>
<dbReference type="CDD" id="cd02510">
    <property type="entry name" value="pp-GalNAc-T"/>
    <property type="match status" value="1"/>
</dbReference>
<evidence type="ECO:0000256" key="5">
    <source>
        <dbReference type="ARBA" id="ARBA00022676"/>
    </source>
</evidence>
<dbReference type="GO" id="GO:0046872">
    <property type="term" value="F:metal ion binding"/>
    <property type="evidence" value="ECO:0007669"/>
    <property type="project" value="UniProtKB-KW"/>
</dbReference>
<dbReference type="SUPFAM" id="SSF53448">
    <property type="entry name" value="Nucleotide-diphospho-sugar transferases"/>
    <property type="match status" value="1"/>
</dbReference>
<name>A0A2A6CSY5_PRIPA</name>
<protein>
    <recommendedName>
        <fullName evidence="18">Protein-UDP acetylgalactosaminyltransferase 7</fullName>
    </recommendedName>
    <alternativeName>
        <fullName evidence="17">UDP-GalNAc:polypeptide N-acetylgalactosaminyltransferase 7</fullName>
    </alternativeName>
</protein>
<dbReference type="InterPro" id="IPR035992">
    <property type="entry name" value="Ricin_B-like_lectins"/>
</dbReference>
<dbReference type="CDD" id="cd23437">
    <property type="entry name" value="beta-trefoil_Ricin_GALNT7"/>
    <property type="match status" value="1"/>
</dbReference>
<organism evidence="19 20">
    <name type="scientific">Pristionchus pacificus</name>
    <name type="common">Parasitic nematode worm</name>
    <dbReference type="NCBI Taxonomy" id="54126"/>
    <lineage>
        <taxon>Eukaryota</taxon>
        <taxon>Metazoa</taxon>
        <taxon>Ecdysozoa</taxon>
        <taxon>Nematoda</taxon>
        <taxon>Chromadorea</taxon>
        <taxon>Rhabditida</taxon>
        <taxon>Rhabditina</taxon>
        <taxon>Diplogasteromorpha</taxon>
        <taxon>Diplogasteroidea</taxon>
        <taxon>Neodiplogasteridae</taxon>
        <taxon>Pristionchus</taxon>
    </lineage>
</organism>
<evidence type="ECO:0000256" key="3">
    <source>
        <dbReference type="ARBA" id="ARBA00004922"/>
    </source>
</evidence>
<dbReference type="FunFam" id="2.80.10.50:FF:000019">
    <property type="entry name" value="Polypeptide N-acetylgalactosaminyltransferase"/>
    <property type="match status" value="1"/>
</dbReference>
<reference evidence="20" key="1">
    <citation type="journal article" date="2008" name="Nat. Genet.">
        <title>The Pristionchus pacificus genome provides a unique perspective on nematode lifestyle and parasitism.</title>
        <authorList>
            <person name="Dieterich C."/>
            <person name="Clifton S.W."/>
            <person name="Schuster L.N."/>
            <person name="Chinwalla A."/>
            <person name="Delehaunty K."/>
            <person name="Dinkelacker I."/>
            <person name="Fulton L."/>
            <person name="Fulton R."/>
            <person name="Godfrey J."/>
            <person name="Minx P."/>
            <person name="Mitreva M."/>
            <person name="Roeseler W."/>
            <person name="Tian H."/>
            <person name="Witte H."/>
            <person name="Yang S.P."/>
            <person name="Wilson R.K."/>
            <person name="Sommer R.J."/>
        </authorList>
    </citation>
    <scope>NUCLEOTIDE SEQUENCE [LARGE SCALE GENOMIC DNA]</scope>
    <source>
        <strain evidence="20">PS312</strain>
    </source>
</reference>
<evidence type="ECO:0000256" key="2">
    <source>
        <dbReference type="ARBA" id="ARBA00004323"/>
    </source>
</evidence>
<dbReference type="InterPro" id="IPR001173">
    <property type="entry name" value="Glyco_trans_2-like"/>
</dbReference>
<dbReference type="Pfam" id="PF00652">
    <property type="entry name" value="Ricin_B_lectin"/>
    <property type="match status" value="1"/>
</dbReference>
<evidence type="ECO:0000256" key="12">
    <source>
        <dbReference type="ARBA" id="ARBA00023034"/>
    </source>
</evidence>
<sequence>YRVGPASLSEVRSVKMSARRRWFELRLMMRHRPFLFIGLAAGILFLIYILSGMGEDTGSTYVAPLKSNSADAWSDDGEMAGGADRGAVFTSGQLGNYEPKVPETPSNQPGERGEPVYPTDPQAQELSRAANNEFGFNTYVSDMISMNRTIPDSRMDECKYWTYPETLPTVSVVIVFHNEGWTPLLRTVHSVFLRSPSHLLHEVVMVDDFSDKEHLGQKLDKYIEKTFHGKVKLVRTAEREGLIRARSIGAKNAAADVVIFLDAHCEVNTNWLPPLLSPIKNNRKVMTVPVIDGIDMNTWEYRSVYGRADKHFRGIFEWGLLYKETEISQREKDARQYNSMPFRSPTHAGGLFAIDRRWFEELGFYDEGLQIWGGEQYELSFKIWQCGGGILFVPCSHVGHVYRSHMPYGFGKLTGKPVISTNMVRVIKTWMDEYDKYYYIREPSAQHRKPGDISAQLALKERLQCKPFKWYMEKVAYDVVEGYPLLPENHVWGEAKNVATGKCIDTMGRSIPNAVGATPCHGYGGNQLIRLNRAGQMAQGEWCITPARDQVKTGHCKKGTVDGVFFYDEETQQIAYKKIGLCLTAAASSNSHDLTLKRCDPQSEHQKWMIRQSILLAISFTLSTAFECNPNNACDNEIALCGEGSKCMNPSGKPLGGCCVPEGTKMDETEQPAVADYVKENCGHAFACDNEIASCYSHSKCVNPSGQPLSGCCIPNEMDTNEMKNGLPSADENGEVEKVSEWEHLRGVVADYVIDNCGPAFACDNQNYGCGDHSKCVNPSGEMLSGCCIPNTMDPNEMEKGLPQDSTKKISEWEHLRGVVADYVIDNCGPAFACDNTDYGCGDHSKCVNPSGEMLSGCCIPKGMDPNEMERGLPLESASYVSVEKKISEWEHLRGVVADYVIDNCGPAFGIDCFFLSIHSFDRSACDNTDYGCADHSKCINPSGEMLSGCCIPTEMDVNNFEKGLPEKTAETEVDVHAHLRGAVADYVIENCGIAFACDGDYGCADHSQCVNPSGDTMSGCCIPKTMDPNEMDMGLPLPDEGRVKETETVGPSDPASMRGLISDYVADYCGPAFACDHNGATCREESECVNPSGEVLSGCCVPKGMTREDLEGTPSSADSINYGSLNGIDLKSIVAPYVLEFCGPAFACDDIGAHCDDESSCINPSEGLLAGCCVPKGMTRENLEGTNADKFEPKIGEFGTLNGIDLKSLIDPYVMENCGPAFACDDIGAHCAEHSSCINPSAGPLAGCCVPNGMTREELETGVLNLKTKTVSLNEEAIKGSESICSASAGQCIPRVFMANETKYREEL</sequence>
<dbReference type="PANTHER" id="PTHR11675">
    <property type="entry name" value="N-ACETYLGALACTOSAMINYLTRANSFERASE"/>
    <property type="match status" value="1"/>
</dbReference>
<evidence type="ECO:0000256" key="18">
    <source>
        <dbReference type="ARBA" id="ARBA00044259"/>
    </source>
</evidence>
<evidence type="ECO:0000256" key="10">
    <source>
        <dbReference type="ARBA" id="ARBA00022968"/>
    </source>
</evidence>
<evidence type="ECO:0000256" key="7">
    <source>
        <dbReference type="ARBA" id="ARBA00022692"/>
    </source>
</evidence>